<feature type="domain" description="CTCHY-type" evidence="8">
    <location>
        <begin position="308"/>
        <end position="371"/>
    </location>
</feature>
<evidence type="ECO:0000256" key="3">
    <source>
        <dbReference type="ARBA" id="ARBA00022833"/>
    </source>
</evidence>
<dbReference type="Pfam" id="PF13639">
    <property type="entry name" value="zf-RING_2"/>
    <property type="match status" value="1"/>
</dbReference>
<dbReference type="InterPro" id="IPR001841">
    <property type="entry name" value="Znf_RING"/>
</dbReference>
<feature type="compositionally biased region" description="Acidic residues" evidence="5">
    <location>
        <begin position="101"/>
        <end position="112"/>
    </location>
</feature>
<proteinExistence type="predicted"/>
<dbReference type="PANTHER" id="PTHR21319:SF53">
    <property type="entry name" value="RING FINGER AND CHY ZINC FINGER DOMAIN-CONTAINING PROTEIN 1"/>
    <property type="match status" value="1"/>
</dbReference>
<feature type="region of interest" description="Disordered" evidence="5">
    <location>
        <begin position="98"/>
        <end position="150"/>
    </location>
</feature>
<dbReference type="InterPro" id="IPR039512">
    <property type="entry name" value="RCHY1_zinc-ribbon"/>
</dbReference>
<dbReference type="GO" id="GO:0016567">
    <property type="term" value="P:protein ubiquitination"/>
    <property type="evidence" value="ECO:0007669"/>
    <property type="project" value="TreeGrafter"/>
</dbReference>
<keyword evidence="2 4" id="KW-0863">Zinc-finger</keyword>
<dbReference type="SMART" id="SM00184">
    <property type="entry name" value="RING"/>
    <property type="match status" value="1"/>
</dbReference>
<dbReference type="PROSITE" id="PS50089">
    <property type="entry name" value="ZF_RING_2"/>
    <property type="match status" value="1"/>
</dbReference>
<dbReference type="InterPro" id="IPR017921">
    <property type="entry name" value="Znf_CTCHY"/>
</dbReference>
<dbReference type="Pfam" id="PF14599">
    <property type="entry name" value="zinc_ribbon_6"/>
    <property type="match status" value="1"/>
</dbReference>
<dbReference type="SUPFAM" id="SSF161245">
    <property type="entry name" value="Zinc hairpin stack"/>
    <property type="match status" value="1"/>
</dbReference>
<dbReference type="SUPFAM" id="SSF161219">
    <property type="entry name" value="CHY zinc finger-like"/>
    <property type="match status" value="1"/>
</dbReference>
<keyword evidence="1" id="KW-0479">Metal-binding</keyword>
<evidence type="ECO:0000259" key="6">
    <source>
        <dbReference type="PROSITE" id="PS50089"/>
    </source>
</evidence>
<dbReference type="Gene3D" id="2.20.28.10">
    <property type="match status" value="1"/>
</dbReference>
<dbReference type="GO" id="GO:0005634">
    <property type="term" value="C:nucleus"/>
    <property type="evidence" value="ECO:0007669"/>
    <property type="project" value="TreeGrafter"/>
</dbReference>
<dbReference type="EMBL" id="HBIO01022189">
    <property type="protein sequence ID" value="CAE0472237.1"/>
    <property type="molecule type" value="Transcribed_RNA"/>
</dbReference>
<evidence type="ECO:0000259" key="7">
    <source>
        <dbReference type="PROSITE" id="PS51266"/>
    </source>
</evidence>
<dbReference type="InterPro" id="IPR037274">
    <property type="entry name" value="Znf_CHY_sf"/>
</dbReference>
<accession>A0A7S3QBM3</accession>
<protein>
    <recommendedName>
        <fullName evidence="10">RING-type domain-containing protein</fullName>
    </recommendedName>
</protein>
<evidence type="ECO:0000256" key="4">
    <source>
        <dbReference type="PROSITE-ProRule" id="PRU00601"/>
    </source>
</evidence>
<feature type="domain" description="CHY-type" evidence="7">
    <location>
        <begin position="183"/>
        <end position="306"/>
    </location>
</feature>
<dbReference type="CDD" id="cd16464">
    <property type="entry name" value="RING-H2_Pirh2-like"/>
    <property type="match status" value="1"/>
</dbReference>
<evidence type="ECO:0000256" key="1">
    <source>
        <dbReference type="ARBA" id="ARBA00022723"/>
    </source>
</evidence>
<dbReference type="PANTHER" id="PTHR21319">
    <property type="entry name" value="RING FINGER AND CHY ZINC FINGER DOMAIN-CONTAINING PROTEIN 1"/>
    <property type="match status" value="1"/>
</dbReference>
<dbReference type="PROSITE" id="PS51266">
    <property type="entry name" value="ZF_CHY"/>
    <property type="match status" value="1"/>
</dbReference>
<dbReference type="Gene3D" id="3.30.40.10">
    <property type="entry name" value="Zinc/RING finger domain, C3HC4 (zinc finger)"/>
    <property type="match status" value="1"/>
</dbReference>
<gene>
    <name evidence="9" type="ORF">CDEB00056_LOCUS17090</name>
</gene>
<dbReference type="InterPro" id="IPR008913">
    <property type="entry name" value="Znf_CHY"/>
</dbReference>
<dbReference type="InterPro" id="IPR013083">
    <property type="entry name" value="Znf_RING/FYVE/PHD"/>
</dbReference>
<dbReference type="GO" id="GO:0061630">
    <property type="term" value="F:ubiquitin protein ligase activity"/>
    <property type="evidence" value="ECO:0007669"/>
    <property type="project" value="TreeGrafter"/>
</dbReference>
<feature type="region of interest" description="Disordered" evidence="5">
    <location>
        <begin position="1"/>
        <end position="34"/>
    </location>
</feature>
<dbReference type="InterPro" id="IPR037275">
    <property type="entry name" value="Znf_CTCHY_sf"/>
</dbReference>
<dbReference type="AlphaFoldDB" id="A0A7S3QBM3"/>
<dbReference type="Pfam" id="PF05495">
    <property type="entry name" value="zf-CHY"/>
    <property type="match status" value="1"/>
</dbReference>
<name>A0A7S3QBM3_9STRA</name>
<evidence type="ECO:0000313" key="9">
    <source>
        <dbReference type="EMBL" id="CAE0472237.1"/>
    </source>
</evidence>
<evidence type="ECO:0000259" key="8">
    <source>
        <dbReference type="PROSITE" id="PS51270"/>
    </source>
</evidence>
<reference evidence="9" key="1">
    <citation type="submission" date="2021-01" db="EMBL/GenBank/DDBJ databases">
        <authorList>
            <person name="Corre E."/>
            <person name="Pelletier E."/>
            <person name="Niang G."/>
            <person name="Scheremetjew M."/>
            <person name="Finn R."/>
            <person name="Kale V."/>
            <person name="Holt S."/>
            <person name="Cochrane G."/>
            <person name="Meng A."/>
            <person name="Brown T."/>
            <person name="Cohen L."/>
        </authorList>
    </citation>
    <scope>NUCLEOTIDE SEQUENCE</scope>
    <source>
        <strain evidence="9">MM31A-1</strain>
    </source>
</reference>
<keyword evidence="3" id="KW-0862">Zinc</keyword>
<dbReference type="PROSITE" id="PS51270">
    <property type="entry name" value="ZF_CTCHY"/>
    <property type="match status" value="1"/>
</dbReference>
<evidence type="ECO:0000256" key="5">
    <source>
        <dbReference type="SAM" id="MobiDB-lite"/>
    </source>
</evidence>
<evidence type="ECO:0008006" key="10">
    <source>
        <dbReference type="Google" id="ProtNLM"/>
    </source>
</evidence>
<feature type="domain" description="RING-type" evidence="6">
    <location>
        <begin position="372"/>
        <end position="414"/>
    </location>
</feature>
<sequence>MLRNNDPTTGNNQEEALSGATGSAAVSNEVSEKERRAAIQNIMRDKSLTEIERRKSIQNLMDGRRRSSLVSFQRCNSIASRRGSALLEVGGTAASTKMVQEEDLSDLDDDSESPTRPSARRRSIKRALEDPSRDVPLSSDESRNSSMRCSKFDQMDLDVEGEIVGTNNAFDEDGNPAGNPALLDRLRPPCDHYERNCSIISPCCGMVFGCRLCHDDCDALSPPIFKDDTSEGEGDSGLVPRKIKLNSESRRKFARRGSMSSIMSSISEMGDDVHHSIDRFAIKEIICRNCKTRQSSKTNTCVNCKLLFGEYHCEICNLWMSSSEQPYHCKECGFCRVGGKHNFKHCKGCGMCIDANLFDNHNCKSGKYMANCPVCYEDLFSSRSATHEMPCGHNIHWHCFNNLASHDIRCPICKKTATHEDMSEVWRGLAMDIAMQPLPPDQARVVDIICNDCECKEENRRWHYLGVQCRNCSSFNTSHNATMFGVEADTFLASVESAHPPNVPLMANIQTNLNPH</sequence>
<feature type="compositionally biased region" description="Polar residues" evidence="5">
    <location>
        <begin position="1"/>
        <end position="29"/>
    </location>
</feature>
<evidence type="ECO:0000256" key="2">
    <source>
        <dbReference type="ARBA" id="ARBA00022771"/>
    </source>
</evidence>
<dbReference type="SUPFAM" id="SSF57850">
    <property type="entry name" value="RING/U-box"/>
    <property type="match status" value="1"/>
</dbReference>
<organism evidence="9">
    <name type="scientific">Chaetoceros debilis</name>
    <dbReference type="NCBI Taxonomy" id="122233"/>
    <lineage>
        <taxon>Eukaryota</taxon>
        <taxon>Sar</taxon>
        <taxon>Stramenopiles</taxon>
        <taxon>Ochrophyta</taxon>
        <taxon>Bacillariophyta</taxon>
        <taxon>Coscinodiscophyceae</taxon>
        <taxon>Chaetocerotophycidae</taxon>
        <taxon>Chaetocerotales</taxon>
        <taxon>Chaetocerotaceae</taxon>
        <taxon>Chaetoceros</taxon>
    </lineage>
</organism>
<dbReference type="GO" id="GO:0008270">
    <property type="term" value="F:zinc ion binding"/>
    <property type="evidence" value="ECO:0007669"/>
    <property type="project" value="UniProtKB-KW"/>
</dbReference>
<dbReference type="GO" id="GO:0006511">
    <property type="term" value="P:ubiquitin-dependent protein catabolic process"/>
    <property type="evidence" value="ECO:0007669"/>
    <property type="project" value="TreeGrafter"/>
</dbReference>